<organism evidence="3 4">
    <name type="scientific">Amphritea opalescens</name>
    <dbReference type="NCBI Taxonomy" id="2490544"/>
    <lineage>
        <taxon>Bacteria</taxon>
        <taxon>Pseudomonadati</taxon>
        <taxon>Pseudomonadota</taxon>
        <taxon>Gammaproteobacteria</taxon>
        <taxon>Oceanospirillales</taxon>
        <taxon>Oceanospirillaceae</taxon>
        <taxon>Amphritea</taxon>
    </lineage>
</organism>
<dbReference type="Gene3D" id="1.10.10.60">
    <property type="entry name" value="Homeodomain-like"/>
    <property type="match status" value="1"/>
</dbReference>
<proteinExistence type="inferred from homology"/>
<dbReference type="InterPro" id="IPR048020">
    <property type="entry name" value="Transpos_IS3"/>
</dbReference>
<accession>A0A430KRI8</accession>
<dbReference type="PANTHER" id="PTHR46889:SF4">
    <property type="entry name" value="TRANSPOSASE INSO FOR INSERTION SEQUENCE ELEMENT IS911B-RELATED"/>
    <property type="match status" value="1"/>
</dbReference>
<dbReference type="Pfam" id="PF00665">
    <property type="entry name" value="rve"/>
    <property type="match status" value="1"/>
</dbReference>
<keyword evidence="4" id="KW-1185">Reference proteome</keyword>
<gene>
    <name evidence="3" type="ORF">EH243_08330</name>
</gene>
<comment type="caution">
    <text evidence="3">The sequence shown here is derived from an EMBL/GenBank/DDBJ whole genome shotgun (WGS) entry which is preliminary data.</text>
</comment>
<evidence type="ECO:0000313" key="4">
    <source>
        <dbReference type="Proteomes" id="UP000283087"/>
    </source>
</evidence>
<protein>
    <submittedName>
        <fullName evidence="3">IS3 family transposase</fullName>
    </submittedName>
</protein>
<dbReference type="SUPFAM" id="SSF53098">
    <property type="entry name" value="Ribonuclease H-like"/>
    <property type="match status" value="1"/>
</dbReference>
<dbReference type="GO" id="GO:0003677">
    <property type="term" value="F:DNA binding"/>
    <property type="evidence" value="ECO:0007669"/>
    <property type="project" value="InterPro"/>
</dbReference>
<feature type="domain" description="Integrase catalytic" evidence="2">
    <location>
        <begin position="219"/>
        <end position="382"/>
    </location>
</feature>
<dbReference type="PANTHER" id="PTHR46889">
    <property type="entry name" value="TRANSPOSASE INSF FOR INSERTION SEQUENCE IS3B-RELATED"/>
    <property type="match status" value="1"/>
</dbReference>
<dbReference type="InterPro" id="IPR036397">
    <property type="entry name" value="RNaseH_sf"/>
</dbReference>
<dbReference type="GO" id="GO:0015074">
    <property type="term" value="P:DNA integration"/>
    <property type="evidence" value="ECO:0007669"/>
    <property type="project" value="InterPro"/>
</dbReference>
<dbReference type="InterPro" id="IPR009057">
    <property type="entry name" value="Homeodomain-like_sf"/>
</dbReference>
<dbReference type="PROSITE" id="PS50994">
    <property type="entry name" value="INTEGRASE"/>
    <property type="match status" value="1"/>
</dbReference>
<evidence type="ECO:0000313" key="3">
    <source>
        <dbReference type="EMBL" id="RTE66117.1"/>
    </source>
</evidence>
<dbReference type="GO" id="GO:0004803">
    <property type="term" value="F:transposase activity"/>
    <property type="evidence" value="ECO:0007669"/>
    <property type="project" value="InterPro"/>
</dbReference>
<dbReference type="Pfam" id="PF01527">
    <property type="entry name" value="HTH_Tnp_1"/>
    <property type="match status" value="1"/>
</dbReference>
<comment type="similarity">
    <text evidence="1">Belongs to the transposase 8 family.</text>
</comment>
<evidence type="ECO:0000256" key="1">
    <source>
        <dbReference type="ARBA" id="ARBA00009964"/>
    </source>
</evidence>
<dbReference type="InterPro" id="IPR012337">
    <property type="entry name" value="RNaseH-like_sf"/>
</dbReference>
<dbReference type="Gene3D" id="3.30.420.10">
    <property type="entry name" value="Ribonuclease H-like superfamily/Ribonuclease H"/>
    <property type="match status" value="1"/>
</dbReference>
<sequence>MTKQSRPTYSPEFRLEVAQQVVDAGRSIRDVAESLGLGKSTVDKWARQLRHERNGNLSSATPLTPDQIRIRELERKLRILEEDNQIFKKGFRSLDARLDQRFSLIHELQESKGTARLCRLFEVHRSSYRYWLSHPPKTHPERLRVIAEMKRWFGVSHGSAGERSLVTMLATSGYKVSRWLVNKLMKQEGLISRQLPTHKYAKSEKEHLSIPNTLARQFKPKAPDQVWCGDVTYVWTGKKWLYLAVVLDLYARKVVGWATSNSPDRELTKKALRMAFESRGKPKNLLFHSDQGCHYTSKAFRQLLWRYGIRQSLSRRGNCWDNSPMERFFRSFKTEWMPRSGYHDFSSAVHSITEYIIGYYNRYRPHQFNEGLSPLVAEQKYQKTSKAVASFS</sequence>
<dbReference type="RefSeq" id="WP_126158190.1">
    <property type="nucleotide sequence ID" value="NZ_RQXW01000006.1"/>
</dbReference>
<dbReference type="GO" id="GO:0006313">
    <property type="term" value="P:DNA transposition"/>
    <property type="evidence" value="ECO:0007669"/>
    <property type="project" value="InterPro"/>
</dbReference>
<dbReference type="InterPro" id="IPR050900">
    <property type="entry name" value="Transposase_IS3/IS150/IS904"/>
</dbReference>
<dbReference type="SUPFAM" id="SSF46689">
    <property type="entry name" value="Homeodomain-like"/>
    <property type="match status" value="1"/>
</dbReference>
<dbReference type="Pfam" id="PF13333">
    <property type="entry name" value="rve_2"/>
    <property type="match status" value="1"/>
</dbReference>
<dbReference type="Proteomes" id="UP000283087">
    <property type="component" value="Unassembled WGS sequence"/>
</dbReference>
<dbReference type="InterPro" id="IPR001584">
    <property type="entry name" value="Integrase_cat-core"/>
</dbReference>
<evidence type="ECO:0000259" key="2">
    <source>
        <dbReference type="PROSITE" id="PS50994"/>
    </source>
</evidence>
<dbReference type="AlphaFoldDB" id="A0A430KRI8"/>
<reference evidence="3 4" key="1">
    <citation type="submission" date="2018-11" db="EMBL/GenBank/DDBJ databases">
        <title>The draft genome sequence of Amphritea opalescens ANRC-JH13T.</title>
        <authorList>
            <person name="Fang Z."/>
            <person name="Zhang Y."/>
            <person name="Han X."/>
        </authorList>
    </citation>
    <scope>NUCLEOTIDE SEQUENCE [LARGE SCALE GENOMIC DNA]</scope>
    <source>
        <strain evidence="3 4">ANRC-JH13</strain>
    </source>
</reference>
<name>A0A430KRI8_9GAMM</name>
<dbReference type="EMBL" id="RQXW01000006">
    <property type="protein sequence ID" value="RTE66117.1"/>
    <property type="molecule type" value="Genomic_DNA"/>
</dbReference>
<dbReference type="InterPro" id="IPR002514">
    <property type="entry name" value="Transposase_8"/>
</dbReference>
<dbReference type="NCBIfam" id="NF033516">
    <property type="entry name" value="transpos_IS3"/>
    <property type="match status" value="1"/>
</dbReference>
<dbReference type="OrthoDB" id="9813126at2"/>